<dbReference type="InterPro" id="IPR012341">
    <property type="entry name" value="6hp_glycosidase-like_sf"/>
</dbReference>
<protein>
    <submittedName>
        <fullName evidence="4">Alpha,alpha-trehalase TreF</fullName>
    </submittedName>
</protein>
<keyword evidence="2" id="KW-0326">Glycosidase</keyword>
<dbReference type="InterPro" id="IPR008928">
    <property type="entry name" value="6-hairpin_glycosidase_sf"/>
</dbReference>
<dbReference type="PRINTS" id="PR00744">
    <property type="entry name" value="GLHYDRLASE37"/>
</dbReference>
<accession>A0ABU8WCE1</accession>
<dbReference type="PROSITE" id="PS00927">
    <property type="entry name" value="TREHALASE_1"/>
    <property type="match status" value="1"/>
</dbReference>
<dbReference type="Gene3D" id="1.50.10.10">
    <property type="match status" value="1"/>
</dbReference>
<feature type="compositionally biased region" description="Basic residues" evidence="3">
    <location>
        <begin position="1"/>
        <end position="11"/>
    </location>
</feature>
<evidence type="ECO:0000256" key="3">
    <source>
        <dbReference type="SAM" id="MobiDB-lite"/>
    </source>
</evidence>
<organism evidence="4 5">
    <name type="scientific">Variovorax rhizosphaerae</name>
    <dbReference type="NCBI Taxonomy" id="1836200"/>
    <lineage>
        <taxon>Bacteria</taxon>
        <taxon>Pseudomonadati</taxon>
        <taxon>Pseudomonadota</taxon>
        <taxon>Betaproteobacteria</taxon>
        <taxon>Burkholderiales</taxon>
        <taxon>Comamonadaceae</taxon>
        <taxon>Variovorax</taxon>
    </lineage>
</organism>
<sequence length="551" mass="61247">MSKRVHSRQHAAARASACPPPDTLTPADRYQELFTAVQGARVFADSKTFVDCAPLQEPQEILKAYRAQCKADGFDLKAFVDKHFEVQLPPSSEYVSVPGQPLCAHIDDLWPVLTRQPLEHAPSGSSLQLPHAYVVPGGRFGEMYYWDSYFTMIGLVASGRTDLLHDMVVNFAHLIDTYGHVPNGTRTYYLGRSQPPLFAFMVELSERVEKCSATDFLPQLRQEHAWWMRGSEGLAPGSAERRVVRLPDGSVLNRYWDERDQPREEAWLEDVTTARLSGREPGEVYRHLRAAAESGWDFSTRWLAEGAPHKAQDGQAEQDSLVSICTTDIVPVDLNAFLYKLETTVADLAHQAGDTGTAHEFRKHAAARKTAVVALMWDESQGAFFDHDWRLGERRSCLTAACVAPLFAGLADQSQADALAATVEQRLLAPGGLSTTECTSDQQWDQPNGWASLQWMAMRGFHAYGHDDIARTLAHRWLATVAAVYEREGKLVEKYALRQVEHQVSTGGGGGEYLLQDGFGWTNGVTRALLHAHPQHTAHTCVAHAAQPLHR</sequence>
<evidence type="ECO:0000256" key="2">
    <source>
        <dbReference type="ARBA" id="ARBA00023295"/>
    </source>
</evidence>
<dbReference type="NCBIfam" id="NF009773">
    <property type="entry name" value="PRK13270.1"/>
    <property type="match status" value="1"/>
</dbReference>
<gene>
    <name evidence="4" type="primary">treF</name>
    <name evidence="4" type="ORF">WKW82_00840</name>
</gene>
<dbReference type="PANTHER" id="PTHR23403:SF8">
    <property type="entry name" value="CYTOPLASMIC TREHALASE"/>
    <property type="match status" value="1"/>
</dbReference>
<dbReference type="Pfam" id="PF01204">
    <property type="entry name" value="Trehalase"/>
    <property type="match status" value="1"/>
</dbReference>
<keyword evidence="5" id="KW-1185">Reference proteome</keyword>
<dbReference type="InterPro" id="IPR018232">
    <property type="entry name" value="Glyco_hydro_37_CS"/>
</dbReference>
<evidence type="ECO:0000313" key="5">
    <source>
        <dbReference type="Proteomes" id="UP001385892"/>
    </source>
</evidence>
<comment type="caution">
    <text evidence="4">The sequence shown here is derived from an EMBL/GenBank/DDBJ whole genome shotgun (WGS) entry which is preliminary data.</text>
</comment>
<dbReference type="NCBIfam" id="NF009774">
    <property type="entry name" value="PRK13271.1"/>
    <property type="match status" value="1"/>
</dbReference>
<dbReference type="InterPro" id="IPR001661">
    <property type="entry name" value="Glyco_hydro_37"/>
</dbReference>
<reference evidence="4 5" key="1">
    <citation type="submission" date="2024-03" db="EMBL/GenBank/DDBJ databases">
        <title>Novel species of the genus Variovorax.</title>
        <authorList>
            <person name="Liu Q."/>
            <person name="Xin Y.-H."/>
        </authorList>
    </citation>
    <scope>NUCLEOTIDE SEQUENCE [LARGE SCALE GENOMIC DNA]</scope>
    <source>
        <strain evidence="4 5">KACC 18900</strain>
    </source>
</reference>
<dbReference type="RefSeq" id="WP_340340911.1">
    <property type="nucleotide sequence ID" value="NZ_JBBKZT010000001.1"/>
</dbReference>
<dbReference type="SUPFAM" id="SSF48208">
    <property type="entry name" value="Six-hairpin glycosidases"/>
    <property type="match status" value="1"/>
</dbReference>
<dbReference type="PANTHER" id="PTHR23403">
    <property type="entry name" value="TREHALASE"/>
    <property type="match status" value="1"/>
</dbReference>
<evidence type="ECO:0000256" key="1">
    <source>
        <dbReference type="ARBA" id="ARBA00022801"/>
    </source>
</evidence>
<feature type="region of interest" description="Disordered" evidence="3">
    <location>
        <begin position="1"/>
        <end position="23"/>
    </location>
</feature>
<evidence type="ECO:0000313" key="4">
    <source>
        <dbReference type="EMBL" id="MEJ8845177.1"/>
    </source>
</evidence>
<proteinExistence type="predicted"/>
<keyword evidence="1" id="KW-0378">Hydrolase</keyword>
<dbReference type="Proteomes" id="UP001385892">
    <property type="component" value="Unassembled WGS sequence"/>
</dbReference>
<name>A0ABU8WCE1_9BURK</name>
<dbReference type="EMBL" id="JBBKZT010000001">
    <property type="protein sequence ID" value="MEJ8845177.1"/>
    <property type="molecule type" value="Genomic_DNA"/>
</dbReference>